<protein>
    <submittedName>
        <fullName evidence="2">NADPH-dependent FMN reductase</fullName>
        <ecNumber evidence="2">1.-.-.-</ecNumber>
    </submittedName>
</protein>
<dbReference type="Pfam" id="PF03358">
    <property type="entry name" value="FMN_red"/>
    <property type="match status" value="1"/>
</dbReference>
<dbReference type="SUPFAM" id="SSF52218">
    <property type="entry name" value="Flavoproteins"/>
    <property type="match status" value="1"/>
</dbReference>
<keyword evidence="3" id="KW-1185">Reference proteome</keyword>
<dbReference type="InterPro" id="IPR050712">
    <property type="entry name" value="NAD(P)H-dep_reductase"/>
</dbReference>
<dbReference type="EMBL" id="JASZYV010000001">
    <property type="protein sequence ID" value="MDM0044427.1"/>
    <property type="molecule type" value="Genomic_DNA"/>
</dbReference>
<dbReference type="EC" id="1.-.-.-" evidence="2"/>
<name>A0ABT7N926_9BURK</name>
<dbReference type="PANTHER" id="PTHR30543:SF21">
    <property type="entry name" value="NAD(P)H-DEPENDENT FMN REDUCTASE LOT6"/>
    <property type="match status" value="1"/>
</dbReference>
<dbReference type="PANTHER" id="PTHR30543">
    <property type="entry name" value="CHROMATE REDUCTASE"/>
    <property type="match status" value="1"/>
</dbReference>
<keyword evidence="2" id="KW-0560">Oxidoreductase</keyword>
<accession>A0ABT7N926</accession>
<evidence type="ECO:0000313" key="3">
    <source>
        <dbReference type="Proteomes" id="UP001174908"/>
    </source>
</evidence>
<proteinExistence type="predicted"/>
<evidence type="ECO:0000313" key="2">
    <source>
        <dbReference type="EMBL" id="MDM0044427.1"/>
    </source>
</evidence>
<evidence type="ECO:0000259" key="1">
    <source>
        <dbReference type="Pfam" id="PF03358"/>
    </source>
</evidence>
<feature type="domain" description="NADPH-dependent FMN reductase-like" evidence="1">
    <location>
        <begin position="6"/>
        <end position="146"/>
    </location>
</feature>
<organism evidence="2 3">
    <name type="scientific">Variovorax dokdonensis</name>
    <dbReference type="NCBI Taxonomy" id="344883"/>
    <lineage>
        <taxon>Bacteria</taxon>
        <taxon>Pseudomonadati</taxon>
        <taxon>Pseudomonadota</taxon>
        <taxon>Betaproteobacteria</taxon>
        <taxon>Burkholderiales</taxon>
        <taxon>Comamonadaceae</taxon>
        <taxon>Variovorax</taxon>
    </lineage>
</organism>
<gene>
    <name evidence="2" type="ORF">QTH91_08055</name>
</gene>
<comment type="caution">
    <text evidence="2">The sequence shown here is derived from an EMBL/GenBank/DDBJ whole genome shotgun (WGS) entry which is preliminary data.</text>
</comment>
<reference evidence="2" key="1">
    <citation type="submission" date="2023-06" db="EMBL/GenBank/DDBJ databases">
        <authorList>
            <person name="Jiang Y."/>
            <person name="Liu Q."/>
        </authorList>
    </citation>
    <scope>NUCLEOTIDE SEQUENCE</scope>
    <source>
        <strain evidence="2">CGMCC 1.12089</strain>
    </source>
</reference>
<dbReference type="GO" id="GO:0016491">
    <property type="term" value="F:oxidoreductase activity"/>
    <property type="evidence" value="ECO:0007669"/>
    <property type="project" value="UniProtKB-KW"/>
</dbReference>
<dbReference type="InterPro" id="IPR029039">
    <property type="entry name" value="Flavoprotein-like_sf"/>
</dbReference>
<dbReference type="Proteomes" id="UP001174908">
    <property type="component" value="Unassembled WGS sequence"/>
</dbReference>
<dbReference type="RefSeq" id="WP_286659465.1">
    <property type="nucleotide sequence ID" value="NZ_JASZYV010000001.1"/>
</dbReference>
<dbReference type="InterPro" id="IPR005025">
    <property type="entry name" value="FMN_Rdtase-like_dom"/>
</dbReference>
<dbReference type="Gene3D" id="3.40.50.360">
    <property type="match status" value="1"/>
</dbReference>
<sequence>MSTYDVAVLVGSLRRDSINRKLANAITRVAPPSLRFRFVSLDELPMYNGDLEANRPEAVNRFTAQCAEAEAFLFVMPEFNRSLPAVLKNAIDWGSKPMDRNVWRDKPAAMSGTSPGAIGTAVGQQHLRQILGILGASVLGGEAYLSFKPEMIDAQGDFADDATRKFLATYMERFAVFVHKLVGA</sequence>